<dbReference type="InterPro" id="IPR017941">
    <property type="entry name" value="Rieske_2Fe-2S"/>
</dbReference>
<dbReference type="OrthoDB" id="9769355at2"/>
<evidence type="ECO:0000256" key="6">
    <source>
        <dbReference type="ARBA" id="ARBA00023014"/>
    </source>
</evidence>
<comment type="cofactor">
    <cofactor evidence="1">
        <name>Fe cation</name>
        <dbReference type="ChEBI" id="CHEBI:24875"/>
    </cofactor>
</comment>
<dbReference type="AlphaFoldDB" id="A0A2S5TF39"/>
<dbReference type="PANTHER" id="PTHR21266">
    <property type="entry name" value="IRON-SULFUR DOMAIN CONTAINING PROTEIN"/>
    <property type="match status" value="1"/>
</dbReference>
<keyword evidence="2" id="KW-0001">2Fe-2S</keyword>
<dbReference type="GO" id="GO:0046872">
    <property type="term" value="F:metal ion binding"/>
    <property type="evidence" value="ECO:0007669"/>
    <property type="project" value="UniProtKB-KW"/>
</dbReference>
<dbReference type="SUPFAM" id="SSF50022">
    <property type="entry name" value="ISP domain"/>
    <property type="match status" value="1"/>
</dbReference>
<comment type="caution">
    <text evidence="9">The sequence shown here is derived from an EMBL/GenBank/DDBJ whole genome shotgun (WGS) entry which is preliminary data.</text>
</comment>
<dbReference type="InterPro" id="IPR050584">
    <property type="entry name" value="Cholesterol_7-desaturase"/>
</dbReference>
<gene>
    <name evidence="9" type="ORF">C3942_12360</name>
</gene>
<dbReference type="Proteomes" id="UP000238220">
    <property type="component" value="Unassembled WGS sequence"/>
</dbReference>
<dbReference type="GO" id="GO:0051537">
    <property type="term" value="F:2 iron, 2 sulfur cluster binding"/>
    <property type="evidence" value="ECO:0007669"/>
    <property type="project" value="UniProtKB-KW"/>
</dbReference>
<evidence type="ECO:0000256" key="7">
    <source>
        <dbReference type="SAM" id="MobiDB-lite"/>
    </source>
</evidence>
<feature type="domain" description="Rieske" evidence="8">
    <location>
        <begin position="225"/>
        <end position="328"/>
    </location>
</feature>
<evidence type="ECO:0000256" key="3">
    <source>
        <dbReference type="ARBA" id="ARBA00022723"/>
    </source>
</evidence>
<dbReference type="InterPro" id="IPR045605">
    <property type="entry name" value="KshA-like_C"/>
</dbReference>
<dbReference type="Pfam" id="PF19298">
    <property type="entry name" value="KshA_C"/>
    <property type="match status" value="1"/>
</dbReference>
<sequence length="566" mass="63722">MPLRQRAADIARAVPAFAAFQYQRLATLGGHHGLLARRVMAAADVRDRGVAQVAAVAPGLRLQQLAGMCLGPEADEAAGAALLDGLGAVRRRGRQRRQAGQAEQQRQGAERDGHGGTPEGATSQSKACRRSFLPQSGDEPGGVPGPCFKNIVIEMFLYKNRIHERAAGRGAPREGTRQMDTDNRKGGDLNAKAETLRRSSAATAQRNLLTIPRHADGSPRYARGWHMVGWSDEFPQGEPVPRDYFGMRLAFFRGEDGKVRCLDAFCPHLGADLSAGKVLGNELQCPFHNWQYHGDTGKCVKIPYCASIPARAKTRAFRTLEINDTVLIWFDPEGGEPDYDILPLEDYRAKGWTQGWRRFQITIKTHPREVIENTVDKGHLLPIHGYDVDTWLPVWDGHMTGELMWGKHTRLAADAQDDKLYVRSLTFGPAYQYTWQTQDSKMFDSAILTAWCPIDEYTIEYWFGVIVKANSNQFPPEHLEAAAQGYCEASYQAFMEDVYIWERKLFRPEPTLCASDGPIAKLRRWYSQFYTDRAEVDTRLFHNSNRKWTVHDLRDNMQAVLAEQET</sequence>
<dbReference type="PROSITE" id="PS51296">
    <property type="entry name" value="RIESKE"/>
    <property type="match status" value="1"/>
</dbReference>
<feature type="region of interest" description="Disordered" evidence="7">
    <location>
        <begin position="92"/>
        <end position="145"/>
    </location>
</feature>
<keyword evidence="3" id="KW-0479">Metal-binding</keyword>
<dbReference type="SUPFAM" id="SSF55961">
    <property type="entry name" value="Bet v1-like"/>
    <property type="match status" value="1"/>
</dbReference>
<keyword evidence="10" id="KW-1185">Reference proteome</keyword>
<feature type="compositionally biased region" description="Low complexity" evidence="7">
    <location>
        <begin position="98"/>
        <end position="107"/>
    </location>
</feature>
<organism evidence="9 10">
    <name type="scientific">Solimonas fluminis</name>
    <dbReference type="NCBI Taxonomy" id="2086571"/>
    <lineage>
        <taxon>Bacteria</taxon>
        <taxon>Pseudomonadati</taxon>
        <taxon>Pseudomonadota</taxon>
        <taxon>Gammaproteobacteria</taxon>
        <taxon>Nevskiales</taxon>
        <taxon>Nevskiaceae</taxon>
        <taxon>Solimonas</taxon>
    </lineage>
</organism>
<keyword evidence="5" id="KW-0408">Iron</keyword>
<feature type="compositionally biased region" description="Basic and acidic residues" evidence="7">
    <location>
        <begin position="167"/>
        <end position="187"/>
    </location>
</feature>
<dbReference type="Gene3D" id="3.90.380.10">
    <property type="entry name" value="Naphthalene 1,2-dioxygenase Alpha Subunit, Chain A, domain 1"/>
    <property type="match status" value="1"/>
</dbReference>
<evidence type="ECO:0000256" key="4">
    <source>
        <dbReference type="ARBA" id="ARBA00023002"/>
    </source>
</evidence>
<evidence type="ECO:0000256" key="5">
    <source>
        <dbReference type="ARBA" id="ARBA00023004"/>
    </source>
</evidence>
<evidence type="ECO:0000256" key="1">
    <source>
        <dbReference type="ARBA" id="ARBA00001962"/>
    </source>
</evidence>
<dbReference type="EMBL" id="PSNW01000006">
    <property type="protein sequence ID" value="PPE73589.1"/>
    <property type="molecule type" value="Genomic_DNA"/>
</dbReference>
<dbReference type="Pfam" id="PF00355">
    <property type="entry name" value="Rieske"/>
    <property type="match status" value="1"/>
</dbReference>
<keyword evidence="6" id="KW-0411">Iron-sulfur</keyword>
<dbReference type="GO" id="GO:0016491">
    <property type="term" value="F:oxidoreductase activity"/>
    <property type="evidence" value="ECO:0007669"/>
    <property type="project" value="UniProtKB-KW"/>
</dbReference>
<evidence type="ECO:0000313" key="10">
    <source>
        <dbReference type="Proteomes" id="UP000238220"/>
    </source>
</evidence>
<name>A0A2S5TF39_9GAMM</name>
<protein>
    <recommendedName>
        <fullName evidence="8">Rieske domain-containing protein</fullName>
    </recommendedName>
</protein>
<evidence type="ECO:0000256" key="2">
    <source>
        <dbReference type="ARBA" id="ARBA00022714"/>
    </source>
</evidence>
<dbReference type="PANTHER" id="PTHR21266:SF60">
    <property type="entry name" value="3-KETOSTEROID-9-ALPHA-MONOOXYGENASE, OXYGENASE COMPONENT"/>
    <property type="match status" value="1"/>
</dbReference>
<proteinExistence type="predicted"/>
<keyword evidence="4" id="KW-0560">Oxidoreductase</keyword>
<feature type="region of interest" description="Disordered" evidence="7">
    <location>
        <begin position="167"/>
        <end position="188"/>
    </location>
</feature>
<evidence type="ECO:0000259" key="8">
    <source>
        <dbReference type="PROSITE" id="PS51296"/>
    </source>
</evidence>
<dbReference type="Gene3D" id="2.102.10.10">
    <property type="entry name" value="Rieske [2Fe-2S] iron-sulphur domain"/>
    <property type="match status" value="1"/>
</dbReference>
<dbReference type="GO" id="GO:0008203">
    <property type="term" value="P:cholesterol metabolic process"/>
    <property type="evidence" value="ECO:0007669"/>
    <property type="project" value="InterPro"/>
</dbReference>
<accession>A0A2S5TF39</accession>
<dbReference type="InterPro" id="IPR036922">
    <property type="entry name" value="Rieske_2Fe-2S_sf"/>
</dbReference>
<reference evidence="9 10" key="1">
    <citation type="submission" date="2018-02" db="EMBL/GenBank/DDBJ databases">
        <title>Genome sequencing of Solimonas sp. HR-BB.</title>
        <authorList>
            <person name="Lee Y."/>
            <person name="Jeon C.O."/>
        </authorList>
    </citation>
    <scope>NUCLEOTIDE SEQUENCE [LARGE SCALE GENOMIC DNA]</scope>
    <source>
        <strain evidence="9 10">HR-BB</strain>
    </source>
</reference>
<evidence type="ECO:0000313" key="9">
    <source>
        <dbReference type="EMBL" id="PPE73589.1"/>
    </source>
</evidence>